<keyword evidence="3" id="KW-0804">Transcription</keyword>
<dbReference type="PANTHER" id="PTHR30146:SF152">
    <property type="entry name" value="TRANSCRIPTIONAL REGULATORY PROTEIN"/>
    <property type="match status" value="1"/>
</dbReference>
<dbReference type="Gene3D" id="3.40.50.2300">
    <property type="match status" value="2"/>
</dbReference>
<sequence>MAPTEKPRPKLKDVARLAGVGSATVDRVLNERGNVSEEVRRKVIEAAREIGLRRQLPPSYMPLVRINLVLARPDLPLLQRMATEFRDLAKTIDRRVRLQITKLPDEDPHTIGEALRATQCNAVVVYAQDSAVIRTAIADLEARGIPVITIISDLPASKRLAYAGTDHHAAGRTTGFFLSRMIPAGGPVVVLCNQLGFSSHAERVEGLRAYFAERAPHLMIERVIEGLDDRVRTRARLETAFHECPDTVAVYNVGAANLGVRAAIEADILPRRPLFVGHELTVHTTRMLREGLMTLTLDQNPRLQARFTLDVLLDHFGYEGMSVTRPYQSNVPIVLYSPENIPTGPDGLLIAP</sequence>
<dbReference type="InterPro" id="IPR010982">
    <property type="entry name" value="Lambda_DNA-bd_dom_sf"/>
</dbReference>
<dbReference type="Pfam" id="PF00356">
    <property type="entry name" value="LacI"/>
    <property type="match status" value="1"/>
</dbReference>
<dbReference type="Proteomes" id="UP000193862">
    <property type="component" value="Unassembled WGS sequence"/>
</dbReference>
<dbReference type="SUPFAM" id="SSF47413">
    <property type="entry name" value="lambda repressor-like DNA-binding domains"/>
    <property type="match status" value="1"/>
</dbReference>
<protein>
    <submittedName>
        <fullName evidence="5">Lac repressor</fullName>
    </submittedName>
</protein>
<evidence type="ECO:0000256" key="3">
    <source>
        <dbReference type="ARBA" id="ARBA00023163"/>
    </source>
</evidence>
<evidence type="ECO:0000313" key="6">
    <source>
        <dbReference type="Proteomes" id="UP000193862"/>
    </source>
</evidence>
<keyword evidence="2" id="KW-0238">DNA-binding</keyword>
<evidence type="ECO:0000313" key="5">
    <source>
        <dbReference type="EMBL" id="SLN62368.1"/>
    </source>
</evidence>
<feature type="domain" description="HTH lacI-type" evidence="4">
    <location>
        <begin position="9"/>
        <end position="65"/>
    </location>
</feature>
<dbReference type="GO" id="GO:0000976">
    <property type="term" value="F:transcription cis-regulatory region binding"/>
    <property type="evidence" value="ECO:0007669"/>
    <property type="project" value="TreeGrafter"/>
</dbReference>
<dbReference type="InterPro" id="IPR000843">
    <property type="entry name" value="HTH_LacI"/>
</dbReference>
<dbReference type="EMBL" id="FWFS01000011">
    <property type="protein sequence ID" value="SLN62368.1"/>
    <property type="molecule type" value="Genomic_DNA"/>
</dbReference>
<accession>A0A1Y5TF36</accession>
<dbReference type="PANTHER" id="PTHR30146">
    <property type="entry name" value="LACI-RELATED TRANSCRIPTIONAL REPRESSOR"/>
    <property type="match status" value="1"/>
</dbReference>
<dbReference type="GO" id="GO:0003700">
    <property type="term" value="F:DNA-binding transcription factor activity"/>
    <property type="evidence" value="ECO:0007669"/>
    <property type="project" value="TreeGrafter"/>
</dbReference>
<evidence type="ECO:0000256" key="2">
    <source>
        <dbReference type="ARBA" id="ARBA00023125"/>
    </source>
</evidence>
<evidence type="ECO:0000259" key="4">
    <source>
        <dbReference type="PROSITE" id="PS50932"/>
    </source>
</evidence>
<dbReference type="Gene3D" id="1.10.260.40">
    <property type="entry name" value="lambda repressor-like DNA-binding domains"/>
    <property type="match status" value="1"/>
</dbReference>
<dbReference type="SUPFAM" id="SSF53822">
    <property type="entry name" value="Periplasmic binding protein-like I"/>
    <property type="match status" value="1"/>
</dbReference>
<dbReference type="PROSITE" id="PS50932">
    <property type="entry name" value="HTH_LACI_2"/>
    <property type="match status" value="1"/>
</dbReference>
<keyword evidence="1" id="KW-0805">Transcription regulation</keyword>
<keyword evidence="6" id="KW-1185">Reference proteome</keyword>
<name>A0A1Y5TF36_9RHOB</name>
<gene>
    <name evidence="5" type="ORF">AQS8620_02823</name>
</gene>
<dbReference type="Pfam" id="PF13407">
    <property type="entry name" value="Peripla_BP_4"/>
    <property type="match status" value="1"/>
</dbReference>
<evidence type="ECO:0000256" key="1">
    <source>
        <dbReference type="ARBA" id="ARBA00023015"/>
    </source>
</evidence>
<dbReference type="InterPro" id="IPR028082">
    <property type="entry name" value="Peripla_BP_I"/>
</dbReference>
<reference evidence="5 6" key="1">
    <citation type="submission" date="2017-03" db="EMBL/GenBank/DDBJ databases">
        <authorList>
            <person name="Afonso C.L."/>
            <person name="Miller P.J."/>
            <person name="Scott M.A."/>
            <person name="Spackman E."/>
            <person name="Goraichik I."/>
            <person name="Dimitrov K.M."/>
            <person name="Suarez D.L."/>
            <person name="Swayne D.E."/>
        </authorList>
    </citation>
    <scope>NUCLEOTIDE SEQUENCE [LARGE SCALE GENOMIC DNA]</scope>
    <source>
        <strain evidence="5 6">CECT 8620</strain>
    </source>
</reference>
<organism evidence="5 6">
    <name type="scientific">Aquimixticola soesokkakensis</name>
    <dbReference type="NCBI Taxonomy" id="1519096"/>
    <lineage>
        <taxon>Bacteria</taxon>
        <taxon>Pseudomonadati</taxon>
        <taxon>Pseudomonadota</taxon>
        <taxon>Alphaproteobacteria</taxon>
        <taxon>Rhodobacterales</taxon>
        <taxon>Paracoccaceae</taxon>
        <taxon>Aquimixticola</taxon>
    </lineage>
</organism>
<dbReference type="AlphaFoldDB" id="A0A1Y5TF36"/>
<dbReference type="RefSeq" id="WP_085837636.1">
    <property type="nucleotide sequence ID" value="NZ_FWFS01000011.1"/>
</dbReference>
<proteinExistence type="predicted"/>
<dbReference type="CDD" id="cd01392">
    <property type="entry name" value="HTH_LacI"/>
    <property type="match status" value="1"/>
</dbReference>
<dbReference type="CDD" id="cd06307">
    <property type="entry name" value="PBP1_sugar_binding"/>
    <property type="match status" value="1"/>
</dbReference>
<dbReference type="SMART" id="SM00354">
    <property type="entry name" value="HTH_LACI"/>
    <property type="match status" value="1"/>
</dbReference>
<dbReference type="OrthoDB" id="9805774at2"/>
<dbReference type="PROSITE" id="PS00356">
    <property type="entry name" value="HTH_LACI_1"/>
    <property type="match status" value="1"/>
</dbReference>
<dbReference type="InterPro" id="IPR025997">
    <property type="entry name" value="SBP_2_dom"/>
</dbReference>